<name>A0A0M7B682_9RHOB</name>
<comment type="similarity">
    <text evidence="2">Belongs to the NrfD family.</text>
</comment>
<evidence type="ECO:0000256" key="7">
    <source>
        <dbReference type="SAM" id="Phobius"/>
    </source>
</evidence>
<dbReference type="Gene3D" id="1.20.1630.10">
    <property type="entry name" value="Formate dehydrogenase/DMSO reductase domain"/>
    <property type="match status" value="1"/>
</dbReference>
<feature type="transmembrane region" description="Helical" evidence="7">
    <location>
        <begin position="102"/>
        <end position="122"/>
    </location>
</feature>
<evidence type="ECO:0000313" key="9">
    <source>
        <dbReference type="Proteomes" id="UP000049455"/>
    </source>
</evidence>
<dbReference type="OrthoDB" id="112837at2"/>
<protein>
    <submittedName>
        <fullName evidence="8">Formate-dependent nitrite reductase, membrane component</fullName>
    </submittedName>
</protein>
<sequence length="328" mass="33708">MTRRELPDTWRGESYYGQPPLKNPQWDWKVSGYIAIAGLAGAAQALAWIGTRRDRDAFRGARRNANLIGLTGAATGSALLIADLKTPRRFYNMLRILRPTSPMSFGTYILGAFGVATAVSALGDISALRRRRAVARLADIAQAGAAISGAGAATYTAALMAATSNPYYAAAPRGLGAQFSTSSVAAGAAALALGERAGGRDKSAKQLEEVAAIAAVGHVGASLVAGRSRRAAGVERAVAGSAHKSEAADLLIAGALPIAGYALNRATGGRAPAAAVVGSLALIAGSFVMRHGILNKGKKAARRPDAAFGLAQPRNLPGTDRRRLGGRL</sequence>
<dbReference type="STRING" id="313367.JSE7799_00186"/>
<reference evidence="8 9" key="1">
    <citation type="submission" date="2015-09" db="EMBL/GenBank/DDBJ databases">
        <authorList>
            <person name="Jackson K.R."/>
            <person name="Lunt B.L."/>
            <person name="Fisher J.N.B."/>
            <person name="Gardner A.V."/>
            <person name="Bailey M.E."/>
            <person name="Deus L.M."/>
            <person name="Earl A.S."/>
            <person name="Gibby P.D."/>
            <person name="Hartmann K.A."/>
            <person name="Liu J.E."/>
            <person name="Manci A.M."/>
            <person name="Nielsen D.A."/>
            <person name="Solomon M.B."/>
            <person name="Breakwell D.P."/>
            <person name="Burnett S.H."/>
            <person name="Grose J.H."/>
        </authorList>
    </citation>
    <scope>NUCLEOTIDE SEQUENCE [LARGE SCALE GENOMIC DNA]</scope>
    <source>
        <strain evidence="8 9">CECT 7799</strain>
    </source>
</reference>
<evidence type="ECO:0000256" key="2">
    <source>
        <dbReference type="ARBA" id="ARBA00008929"/>
    </source>
</evidence>
<evidence type="ECO:0000256" key="3">
    <source>
        <dbReference type="ARBA" id="ARBA00022475"/>
    </source>
</evidence>
<dbReference type="Proteomes" id="UP000049455">
    <property type="component" value="Unassembled WGS sequence"/>
</dbReference>
<evidence type="ECO:0000256" key="6">
    <source>
        <dbReference type="ARBA" id="ARBA00023136"/>
    </source>
</evidence>
<evidence type="ECO:0000313" key="8">
    <source>
        <dbReference type="EMBL" id="CUH11612.1"/>
    </source>
</evidence>
<comment type="subcellular location">
    <subcellularLocation>
        <location evidence="1">Cell membrane</location>
        <topology evidence="1">Multi-pass membrane protein</topology>
    </subcellularLocation>
</comment>
<dbReference type="EMBL" id="CYPR01000010">
    <property type="protein sequence ID" value="CUH11612.1"/>
    <property type="molecule type" value="Genomic_DNA"/>
</dbReference>
<dbReference type="GO" id="GO:0005886">
    <property type="term" value="C:plasma membrane"/>
    <property type="evidence" value="ECO:0007669"/>
    <property type="project" value="UniProtKB-SubCell"/>
</dbReference>
<organism evidence="8 9">
    <name type="scientific">Jannaschia seosinensis</name>
    <dbReference type="NCBI Taxonomy" id="313367"/>
    <lineage>
        <taxon>Bacteria</taxon>
        <taxon>Pseudomonadati</taxon>
        <taxon>Pseudomonadota</taxon>
        <taxon>Alphaproteobacteria</taxon>
        <taxon>Rhodobacterales</taxon>
        <taxon>Roseobacteraceae</taxon>
        <taxon>Jannaschia</taxon>
    </lineage>
</organism>
<evidence type="ECO:0000256" key="1">
    <source>
        <dbReference type="ARBA" id="ARBA00004651"/>
    </source>
</evidence>
<dbReference type="PANTHER" id="PTHR34856">
    <property type="entry name" value="PROTEIN NRFD"/>
    <property type="match status" value="1"/>
</dbReference>
<keyword evidence="9" id="KW-1185">Reference proteome</keyword>
<dbReference type="Pfam" id="PF03916">
    <property type="entry name" value="NrfD"/>
    <property type="match status" value="1"/>
</dbReference>
<evidence type="ECO:0000256" key="5">
    <source>
        <dbReference type="ARBA" id="ARBA00022989"/>
    </source>
</evidence>
<feature type="transmembrane region" description="Helical" evidence="7">
    <location>
        <begin position="30"/>
        <end position="51"/>
    </location>
</feature>
<accession>A0A0M7B682</accession>
<keyword evidence="4 7" id="KW-0812">Transmembrane</keyword>
<evidence type="ECO:0000256" key="4">
    <source>
        <dbReference type="ARBA" id="ARBA00022692"/>
    </source>
</evidence>
<gene>
    <name evidence="8" type="ORF">JSE7799_00186</name>
</gene>
<keyword evidence="5 7" id="KW-1133">Transmembrane helix</keyword>
<dbReference type="AlphaFoldDB" id="A0A0M7B682"/>
<dbReference type="PANTHER" id="PTHR34856:SF2">
    <property type="entry name" value="PROTEIN NRFD"/>
    <property type="match status" value="1"/>
</dbReference>
<feature type="transmembrane region" description="Helical" evidence="7">
    <location>
        <begin position="63"/>
        <end position="82"/>
    </location>
</feature>
<keyword evidence="6 7" id="KW-0472">Membrane</keyword>
<feature type="transmembrane region" description="Helical" evidence="7">
    <location>
        <begin position="269"/>
        <end position="289"/>
    </location>
</feature>
<dbReference type="InterPro" id="IPR052049">
    <property type="entry name" value="Electron_transfer_protein"/>
</dbReference>
<proteinExistence type="inferred from homology"/>
<dbReference type="RefSeq" id="WP_055661921.1">
    <property type="nucleotide sequence ID" value="NZ_CYPR01000010.1"/>
</dbReference>
<dbReference type="InterPro" id="IPR005614">
    <property type="entry name" value="NrfD-like"/>
</dbReference>
<keyword evidence="3" id="KW-1003">Cell membrane</keyword>